<evidence type="ECO:0000256" key="6">
    <source>
        <dbReference type="ARBA" id="ARBA00023065"/>
    </source>
</evidence>
<keyword evidence="7" id="KW-0472">Membrane</keyword>
<evidence type="ECO:0000313" key="11">
    <source>
        <dbReference type="Proteomes" id="UP000027138"/>
    </source>
</evidence>
<organism evidence="10 11">
    <name type="scientific">Jatropha curcas</name>
    <name type="common">Barbados nut</name>
    <dbReference type="NCBI Taxonomy" id="180498"/>
    <lineage>
        <taxon>Eukaryota</taxon>
        <taxon>Viridiplantae</taxon>
        <taxon>Streptophyta</taxon>
        <taxon>Embryophyta</taxon>
        <taxon>Tracheophyta</taxon>
        <taxon>Spermatophyta</taxon>
        <taxon>Magnoliopsida</taxon>
        <taxon>eudicotyledons</taxon>
        <taxon>Gunneridae</taxon>
        <taxon>Pentapetalae</taxon>
        <taxon>rosids</taxon>
        <taxon>fabids</taxon>
        <taxon>Malpighiales</taxon>
        <taxon>Euphorbiaceae</taxon>
        <taxon>Crotonoideae</taxon>
        <taxon>Jatropheae</taxon>
        <taxon>Jatropha</taxon>
    </lineage>
</organism>
<comment type="similarity">
    <text evidence="2">Belongs to the ATPase delta chain family.</text>
</comment>
<protein>
    <recommendedName>
        <fullName evidence="12">ATP synthase delta chain</fullName>
    </recommendedName>
</protein>
<dbReference type="KEGG" id="jcu:105642805"/>
<keyword evidence="4" id="KW-0813">Transport</keyword>
<evidence type="ECO:0000313" key="10">
    <source>
        <dbReference type="EMBL" id="KDP28445.1"/>
    </source>
</evidence>
<dbReference type="InterPro" id="IPR026015">
    <property type="entry name" value="ATP_synth_OSCP/delta_N_sf"/>
</dbReference>
<proteinExistence type="inferred from homology"/>
<dbReference type="SUPFAM" id="SSF47928">
    <property type="entry name" value="N-terminal domain of the delta subunit of the F1F0-ATP synthase"/>
    <property type="match status" value="1"/>
</dbReference>
<feature type="region of interest" description="Disordered" evidence="9">
    <location>
        <begin position="56"/>
        <end position="80"/>
    </location>
</feature>
<keyword evidence="5" id="KW-0375">Hydrogen ion transport</keyword>
<evidence type="ECO:0000256" key="4">
    <source>
        <dbReference type="ARBA" id="ARBA00022448"/>
    </source>
</evidence>
<sequence length="228" mass="25205">MDAITSVSSLKVPAFNSAPREFHHVKTFSTYHQLSPHVPNSSISNKSTAQAPYLKTLDSPHSSASRSSSLKPSPSSHRNPASGYAAALLDIAQRNNSLEIVQKDVQRCSKLIQNKQIQAILINPLVDEQQKGQLVMEVAKNGKVSRLLMRLLKILIDSNRIMMVNEVLMEFERIFDELSGTKVVLISSKKKMAEDTLFRIAQSVQKLSGAVKVKVRNLVDGKLPSFAV</sequence>
<dbReference type="GO" id="GO:0016020">
    <property type="term" value="C:membrane"/>
    <property type="evidence" value="ECO:0007669"/>
    <property type="project" value="UniProtKB-SubCell"/>
</dbReference>
<dbReference type="AlphaFoldDB" id="A0A067K835"/>
<keyword evidence="11" id="KW-1185">Reference proteome</keyword>
<evidence type="ECO:0000256" key="1">
    <source>
        <dbReference type="ARBA" id="ARBA00004370"/>
    </source>
</evidence>
<reference evidence="10 11" key="1">
    <citation type="journal article" date="2014" name="PLoS ONE">
        <title>Global Analysis of Gene Expression Profiles in Physic Nut (Jatropha curcas L.) Seedlings Exposed to Salt Stress.</title>
        <authorList>
            <person name="Zhang L."/>
            <person name="Zhang C."/>
            <person name="Wu P."/>
            <person name="Chen Y."/>
            <person name="Li M."/>
            <person name="Jiang H."/>
            <person name="Wu G."/>
        </authorList>
    </citation>
    <scope>NUCLEOTIDE SEQUENCE [LARGE SCALE GENOMIC DNA]</scope>
    <source>
        <strain evidence="11">cv. GZQX0401</strain>
        <tissue evidence="10">Young leaves</tissue>
    </source>
</reference>
<evidence type="ECO:0000256" key="8">
    <source>
        <dbReference type="ARBA" id="ARBA00023310"/>
    </source>
</evidence>
<dbReference type="NCBIfam" id="TIGR01145">
    <property type="entry name" value="ATP_synt_delta"/>
    <property type="match status" value="1"/>
</dbReference>
<dbReference type="Pfam" id="PF00213">
    <property type="entry name" value="OSCP"/>
    <property type="match status" value="1"/>
</dbReference>
<comment type="subunit">
    <text evidence="3">F-type ATPases have 2 components, CF(1) - the catalytic core - and CF(0) - the membrane proton channel. CF(1) has five subunits: alpha(3), beta(3), gamma(1), delta(1), epsilon(1). CF(0) has three main subunits: a, b and c.</text>
</comment>
<gene>
    <name evidence="10" type="ORF">JCGZ_14216</name>
</gene>
<keyword evidence="6" id="KW-0406">Ion transport</keyword>
<dbReference type="Proteomes" id="UP000027138">
    <property type="component" value="Unassembled WGS sequence"/>
</dbReference>
<dbReference type="GO" id="GO:0046933">
    <property type="term" value="F:proton-transporting ATP synthase activity, rotational mechanism"/>
    <property type="evidence" value="ECO:0007669"/>
    <property type="project" value="InterPro"/>
</dbReference>
<dbReference type="Gene3D" id="1.10.520.20">
    <property type="entry name" value="N-terminal domain of the delta subunit of the F1F0-ATP synthase"/>
    <property type="match status" value="1"/>
</dbReference>
<evidence type="ECO:0008006" key="12">
    <source>
        <dbReference type="Google" id="ProtNLM"/>
    </source>
</evidence>
<evidence type="ECO:0000256" key="2">
    <source>
        <dbReference type="ARBA" id="ARBA00007046"/>
    </source>
</evidence>
<evidence type="ECO:0000256" key="5">
    <source>
        <dbReference type="ARBA" id="ARBA00022781"/>
    </source>
</evidence>
<dbReference type="STRING" id="180498.A0A067K835"/>
<accession>A0A067K835</accession>
<feature type="compositionally biased region" description="Low complexity" evidence="9">
    <location>
        <begin position="59"/>
        <end position="76"/>
    </location>
</feature>
<dbReference type="OrthoDB" id="1262810at2759"/>
<dbReference type="EMBL" id="KK914782">
    <property type="protein sequence ID" value="KDP28445.1"/>
    <property type="molecule type" value="Genomic_DNA"/>
</dbReference>
<evidence type="ECO:0000256" key="3">
    <source>
        <dbReference type="ARBA" id="ARBA00011648"/>
    </source>
</evidence>
<dbReference type="InterPro" id="IPR000711">
    <property type="entry name" value="ATPase_OSCP/dsu"/>
</dbReference>
<name>A0A067K835_JATCU</name>
<evidence type="ECO:0000256" key="7">
    <source>
        <dbReference type="ARBA" id="ARBA00023136"/>
    </source>
</evidence>
<comment type="subcellular location">
    <subcellularLocation>
        <location evidence="1">Membrane</location>
    </subcellularLocation>
</comment>
<evidence type="ECO:0000256" key="9">
    <source>
        <dbReference type="SAM" id="MobiDB-lite"/>
    </source>
</evidence>
<dbReference type="PRINTS" id="PR00125">
    <property type="entry name" value="ATPASEDELTA"/>
</dbReference>
<keyword evidence="8" id="KW-0066">ATP synthesis</keyword>
<dbReference type="PANTHER" id="PTHR11910">
    <property type="entry name" value="ATP SYNTHASE DELTA CHAIN"/>
    <property type="match status" value="1"/>
</dbReference>